<sequence length="121" mass="14373">MILGVQIVGVLFALLMGYFAFLNFKRREINRGEFFFWEILWAFFVLIVILPEATYGLIHRLSIARTMDFMTIIGFMFLFFLTYYNYAMLNKIKKKMSDNVRQEALTELEIIEIHEDENPPA</sequence>
<keyword evidence="1" id="KW-1133">Transmembrane helix</keyword>
<reference evidence="3" key="1">
    <citation type="submission" date="2017-09" db="EMBL/GenBank/DDBJ databases">
        <title>Depth-based differentiation of microbial function through sediment-hosted aquifers and enrichment of novel symbionts in the deep terrestrial subsurface.</title>
        <authorList>
            <person name="Probst A.J."/>
            <person name="Ladd B."/>
            <person name="Jarett J.K."/>
            <person name="Geller-Mcgrath D.E."/>
            <person name="Sieber C.M.K."/>
            <person name="Emerson J.B."/>
            <person name="Anantharaman K."/>
            <person name="Thomas B.C."/>
            <person name="Malmstrom R."/>
            <person name="Stieglmeier M."/>
            <person name="Klingl A."/>
            <person name="Woyke T."/>
            <person name="Ryan C.M."/>
            <person name="Banfield J.F."/>
        </authorList>
    </citation>
    <scope>NUCLEOTIDE SEQUENCE [LARGE SCALE GENOMIC DNA]</scope>
</reference>
<dbReference type="Proteomes" id="UP000229805">
    <property type="component" value="Unassembled WGS sequence"/>
</dbReference>
<gene>
    <name evidence="2" type="ORF">COY11_00010</name>
</gene>
<comment type="caution">
    <text evidence="2">The sequence shown here is derived from an EMBL/GenBank/DDBJ whole genome shotgun (WGS) entry which is preliminary data.</text>
</comment>
<dbReference type="Pfam" id="PF10066">
    <property type="entry name" value="DUF2304"/>
    <property type="match status" value="1"/>
</dbReference>
<evidence type="ECO:0000256" key="1">
    <source>
        <dbReference type="SAM" id="Phobius"/>
    </source>
</evidence>
<feature type="transmembrane region" description="Helical" evidence="1">
    <location>
        <begin position="36"/>
        <end position="57"/>
    </location>
</feature>
<dbReference type="EMBL" id="PFOG01000001">
    <property type="protein sequence ID" value="PIZ72708.1"/>
    <property type="molecule type" value="Genomic_DNA"/>
</dbReference>
<organism evidence="2 3">
    <name type="scientific">Candidatus Portnoybacteria bacterium CG_4_10_14_0_2_um_filter_44_20</name>
    <dbReference type="NCBI Taxonomy" id="1974799"/>
    <lineage>
        <taxon>Bacteria</taxon>
        <taxon>Candidatus Portnoyibacteriota</taxon>
    </lineage>
</organism>
<protein>
    <recommendedName>
        <fullName evidence="4">DUF2304 domain-containing protein</fullName>
    </recommendedName>
</protein>
<feature type="transmembrane region" description="Helical" evidence="1">
    <location>
        <begin position="69"/>
        <end position="86"/>
    </location>
</feature>
<accession>A0A2M7ULV9</accession>
<dbReference type="InterPro" id="IPR019277">
    <property type="entry name" value="DUF2304"/>
</dbReference>
<evidence type="ECO:0000313" key="3">
    <source>
        <dbReference type="Proteomes" id="UP000229805"/>
    </source>
</evidence>
<name>A0A2M7ULV9_9BACT</name>
<dbReference type="AlphaFoldDB" id="A0A2M7ULV9"/>
<feature type="transmembrane region" description="Helical" evidence="1">
    <location>
        <begin position="6"/>
        <end position="24"/>
    </location>
</feature>
<evidence type="ECO:0000313" key="2">
    <source>
        <dbReference type="EMBL" id="PIZ72708.1"/>
    </source>
</evidence>
<evidence type="ECO:0008006" key="4">
    <source>
        <dbReference type="Google" id="ProtNLM"/>
    </source>
</evidence>
<keyword evidence="1" id="KW-0472">Membrane</keyword>
<proteinExistence type="predicted"/>
<keyword evidence="1" id="KW-0812">Transmembrane</keyword>